<dbReference type="EMBL" id="JACGWO010000006">
    <property type="protein sequence ID" value="KAK4425103.1"/>
    <property type="molecule type" value="Genomic_DNA"/>
</dbReference>
<evidence type="ECO:0000256" key="1">
    <source>
        <dbReference type="SAM" id="MobiDB-lite"/>
    </source>
</evidence>
<reference evidence="2" key="2">
    <citation type="journal article" date="2024" name="Plant">
        <title>Genomic evolution and insights into agronomic trait innovations of Sesamum species.</title>
        <authorList>
            <person name="Miao H."/>
            <person name="Wang L."/>
            <person name="Qu L."/>
            <person name="Liu H."/>
            <person name="Sun Y."/>
            <person name="Le M."/>
            <person name="Wang Q."/>
            <person name="Wei S."/>
            <person name="Zheng Y."/>
            <person name="Lin W."/>
            <person name="Duan Y."/>
            <person name="Cao H."/>
            <person name="Xiong S."/>
            <person name="Wang X."/>
            <person name="Wei L."/>
            <person name="Li C."/>
            <person name="Ma Q."/>
            <person name="Ju M."/>
            <person name="Zhao R."/>
            <person name="Li G."/>
            <person name="Mu C."/>
            <person name="Tian Q."/>
            <person name="Mei H."/>
            <person name="Zhang T."/>
            <person name="Gao T."/>
            <person name="Zhang H."/>
        </authorList>
    </citation>
    <scope>NUCLEOTIDE SEQUENCE</scope>
    <source>
        <strain evidence="2">3651</strain>
    </source>
</reference>
<dbReference type="AlphaFoldDB" id="A0AAE2CK35"/>
<proteinExistence type="predicted"/>
<feature type="compositionally biased region" description="Basic and acidic residues" evidence="1">
    <location>
        <begin position="191"/>
        <end position="200"/>
    </location>
</feature>
<protein>
    <submittedName>
        <fullName evidence="2">Uncharacterized protein</fullName>
    </submittedName>
</protein>
<evidence type="ECO:0000313" key="2">
    <source>
        <dbReference type="EMBL" id="KAK4425103.1"/>
    </source>
</evidence>
<reference evidence="2" key="1">
    <citation type="submission" date="2020-06" db="EMBL/GenBank/DDBJ databases">
        <authorList>
            <person name="Li T."/>
            <person name="Hu X."/>
            <person name="Zhang T."/>
            <person name="Song X."/>
            <person name="Zhang H."/>
            <person name="Dai N."/>
            <person name="Sheng W."/>
            <person name="Hou X."/>
            <person name="Wei L."/>
        </authorList>
    </citation>
    <scope>NUCLEOTIDE SEQUENCE</scope>
    <source>
        <strain evidence="2">3651</strain>
        <tissue evidence="2">Leaf</tissue>
    </source>
</reference>
<feature type="region of interest" description="Disordered" evidence="1">
    <location>
        <begin position="159"/>
        <end position="208"/>
    </location>
</feature>
<dbReference type="Proteomes" id="UP001293254">
    <property type="component" value="Unassembled WGS sequence"/>
</dbReference>
<organism evidence="2 3">
    <name type="scientific">Sesamum alatum</name>
    <dbReference type="NCBI Taxonomy" id="300844"/>
    <lineage>
        <taxon>Eukaryota</taxon>
        <taxon>Viridiplantae</taxon>
        <taxon>Streptophyta</taxon>
        <taxon>Embryophyta</taxon>
        <taxon>Tracheophyta</taxon>
        <taxon>Spermatophyta</taxon>
        <taxon>Magnoliopsida</taxon>
        <taxon>eudicotyledons</taxon>
        <taxon>Gunneridae</taxon>
        <taxon>Pentapetalae</taxon>
        <taxon>asterids</taxon>
        <taxon>lamiids</taxon>
        <taxon>Lamiales</taxon>
        <taxon>Pedaliaceae</taxon>
        <taxon>Sesamum</taxon>
    </lineage>
</organism>
<accession>A0AAE2CK35</accession>
<feature type="compositionally biased region" description="Acidic residues" evidence="1">
    <location>
        <begin position="163"/>
        <end position="177"/>
    </location>
</feature>
<sequence length="208" mass="23664">MRREAIVVSSIRIHTVIDEYNLQPPFHFVFRIIISGSLDLRIFRTVRCEISYERDDRVVPSLSHAAGMPVQCVVPFLHTARAGKLDWIVRVRSVGEPTVDVPAWCEDGALWLVLNELLSDFAAPWYGCQLLIRWIDQHLPPRFLSLVLLFSNGEQHQIGLDTSGDDDKEDDDEEYENEPQLGVVKGNAARPSRDGDDKKSLTKRSRVV</sequence>
<gene>
    <name evidence="2" type="ORF">Salat_1704100</name>
</gene>
<keyword evidence="3" id="KW-1185">Reference proteome</keyword>
<evidence type="ECO:0000313" key="3">
    <source>
        <dbReference type="Proteomes" id="UP001293254"/>
    </source>
</evidence>
<comment type="caution">
    <text evidence="2">The sequence shown here is derived from an EMBL/GenBank/DDBJ whole genome shotgun (WGS) entry which is preliminary data.</text>
</comment>
<name>A0AAE2CK35_9LAMI</name>